<feature type="domain" description="Gfo/Idh/MocA-like oxidoreductase N-terminal" evidence="2">
    <location>
        <begin position="5"/>
        <end position="123"/>
    </location>
</feature>
<dbReference type="InterPro" id="IPR036291">
    <property type="entry name" value="NAD(P)-bd_dom_sf"/>
</dbReference>
<dbReference type="Gene3D" id="3.40.50.720">
    <property type="entry name" value="NAD(P)-binding Rossmann-like Domain"/>
    <property type="match status" value="1"/>
</dbReference>
<name>A0A1G7VIK0_9MICO</name>
<dbReference type="InterPro" id="IPR050463">
    <property type="entry name" value="Gfo/Idh/MocA_oxidrdct_glycsds"/>
</dbReference>
<dbReference type="AlphaFoldDB" id="A0A1G7VIK0"/>
<gene>
    <name evidence="3" type="ORF">SAMN04489810_0728</name>
</gene>
<keyword evidence="4" id="KW-1185">Reference proteome</keyword>
<dbReference type="OrthoDB" id="9801953at2"/>
<evidence type="ECO:0000313" key="3">
    <source>
        <dbReference type="EMBL" id="SDG59635.1"/>
    </source>
</evidence>
<dbReference type="EMBL" id="LT629692">
    <property type="protein sequence ID" value="SDG59635.1"/>
    <property type="molecule type" value="Genomic_DNA"/>
</dbReference>
<dbReference type="GO" id="GO:0000166">
    <property type="term" value="F:nucleotide binding"/>
    <property type="evidence" value="ECO:0007669"/>
    <property type="project" value="InterPro"/>
</dbReference>
<reference evidence="3 4" key="1">
    <citation type="submission" date="2016-10" db="EMBL/GenBank/DDBJ databases">
        <authorList>
            <person name="de Groot N.N."/>
        </authorList>
    </citation>
    <scope>NUCLEOTIDE SEQUENCE [LARGE SCALE GENOMIC DNA]</scope>
    <source>
        <strain evidence="3 4">DSM 23142</strain>
    </source>
</reference>
<dbReference type="Proteomes" id="UP000199009">
    <property type="component" value="Chromosome I"/>
</dbReference>
<dbReference type="PANTHER" id="PTHR43818:SF11">
    <property type="entry name" value="BCDNA.GH03377"/>
    <property type="match status" value="1"/>
</dbReference>
<evidence type="ECO:0000256" key="1">
    <source>
        <dbReference type="ARBA" id="ARBA00023002"/>
    </source>
</evidence>
<dbReference type="STRING" id="370764.SAMN04489810_0728"/>
<dbReference type="SUPFAM" id="SSF51735">
    <property type="entry name" value="NAD(P)-binding Rossmann-fold domains"/>
    <property type="match status" value="1"/>
</dbReference>
<keyword evidence="1" id="KW-0560">Oxidoreductase</keyword>
<protein>
    <submittedName>
        <fullName evidence="3">Predicted dehydrogenase</fullName>
    </submittedName>
</protein>
<dbReference type="Pfam" id="PF01408">
    <property type="entry name" value="GFO_IDH_MocA"/>
    <property type="match status" value="1"/>
</dbReference>
<dbReference type="PANTHER" id="PTHR43818">
    <property type="entry name" value="BCDNA.GH03377"/>
    <property type="match status" value="1"/>
</dbReference>
<sequence length="346" mass="35771">MTHGVGVVGAGPGVAALHMPTLSRLGSTFDVVHICDAGSGRAADLAARVGARASSGVSDLLADERVSVVLICSPPAEHASQILAAVAAGKRAILCEKPLATTVDDAEAVIDACRSAGVTLLIGTNHLYDPAWMRAKHHLLAGGQSIRSVSVTLALPPNGRYHDVVSESIAPAPAPARSGPPLEVPQVAASVVRQLITGLAVHDLPIVRDLAPALEEVVFARAITPLGYAVGYRASGIPVRLAAVMLPDGADAVWRIDVVTDTDRLEVVFPPAFVHVGSAGVRVRTPTGKVTAYPLADDDGYLAEWRSLAELLDGRDPVEYDELLDDAKYAIGIADAAAALIEASAA</sequence>
<dbReference type="InterPro" id="IPR000683">
    <property type="entry name" value="Gfo/Idh/MocA-like_OxRdtase_N"/>
</dbReference>
<dbReference type="RefSeq" id="WP_091486474.1">
    <property type="nucleotide sequence ID" value="NZ_LT629692.1"/>
</dbReference>
<dbReference type="GO" id="GO:0016491">
    <property type="term" value="F:oxidoreductase activity"/>
    <property type="evidence" value="ECO:0007669"/>
    <property type="project" value="UniProtKB-KW"/>
</dbReference>
<evidence type="ECO:0000313" key="4">
    <source>
        <dbReference type="Proteomes" id="UP000199009"/>
    </source>
</evidence>
<accession>A0A1G7VIK0</accession>
<proteinExistence type="predicted"/>
<organism evidence="3 4">
    <name type="scientific">Microbacterium pygmaeum</name>
    <dbReference type="NCBI Taxonomy" id="370764"/>
    <lineage>
        <taxon>Bacteria</taxon>
        <taxon>Bacillati</taxon>
        <taxon>Actinomycetota</taxon>
        <taxon>Actinomycetes</taxon>
        <taxon>Micrococcales</taxon>
        <taxon>Microbacteriaceae</taxon>
        <taxon>Microbacterium</taxon>
    </lineage>
</organism>
<evidence type="ECO:0000259" key="2">
    <source>
        <dbReference type="Pfam" id="PF01408"/>
    </source>
</evidence>
<dbReference type="Gene3D" id="3.30.360.10">
    <property type="entry name" value="Dihydrodipicolinate Reductase, domain 2"/>
    <property type="match status" value="1"/>
</dbReference>